<evidence type="ECO:0000313" key="3">
    <source>
        <dbReference type="Proteomes" id="UP000194236"/>
    </source>
</evidence>
<evidence type="ECO:0000256" key="1">
    <source>
        <dbReference type="SAM" id="MobiDB-lite"/>
    </source>
</evidence>
<protein>
    <submittedName>
        <fullName evidence="2">Uncharacterized protein</fullName>
    </submittedName>
</protein>
<reference evidence="2 3" key="1">
    <citation type="submission" date="2017-03" db="EMBL/GenBank/DDBJ databases">
        <title>Genome Survey of Euroglyphus maynei.</title>
        <authorList>
            <person name="Arlian L.G."/>
            <person name="Morgan M.S."/>
            <person name="Rider S.D."/>
        </authorList>
    </citation>
    <scope>NUCLEOTIDE SEQUENCE [LARGE SCALE GENOMIC DNA]</scope>
    <source>
        <strain evidence="2">Arlian Lab</strain>
        <tissue evidence="2">Whole body</tissue>
    </source>
</reference>
<dbReference type="EMBL" id="MUJZ01041288">
    <property type="protein sequence ID" value="OTF75572.1"/>
    <property type="molecule type" value="Genomic_DNA"/>
</dbReference>
<organism evidence="2 3">
    <name type="scientific">Euroglyphus maynei</name>
    <name type="common">Mayne's house dust mite</name>
    <dbReference type="NCBI Taxonomy" id="6958"/>
    <lineage>
        <taxon>Eukaryota</taxon>
        <taxon>Metazoa</taxon>
        <taxon>Ecdysozoa</taxon>
        <taxon>Arthropoda</taxon>
        <taxon>Chelicerata</taxon>
        <taxon>Arachnida</taxon>
        <taxon>Acari</taxon>
        <taxon>Acariformes</taxon>
        <taxon>Sarcoptiformes</taxon>
        <taxon>Astigmata</taxon>
        <taxon>Psoroptidia</taxon>
        <taxon>Analgoidea</taxon>
        <taxon>Pyroglyphidae</taxon>
        <taxon>Pyroglyphinae</taxon>
        <taxon>Euroglyphus</taxon>
    </lineage>
</organism>
<dbReference type="Proteomes" id="UP000194236">
    <property type="component" value="Unassembled WGS sequence"/>
</dbReference>
<name>A0A1Y3B415_EURMA</name>
<gene>
    <name evidence="2" type="ORF">BLA29_014977</name>
</gene>
<proteinExistence type="predicted"/>
<feature type="region of interest" description="Disordered" evidence="1">
    <location>
        <begin position="18"/>
        <end position="63"/>
    </location>
</feature>
<feature type="compositionally biased region" description="Acidic residues" evidence="1">
    <location>
        <begin position="28"/>
        <end position="63"/>
    </location>
</feature>
<sequence length="63" mass="6827">MTTLIGLCTFKKRKKSAIVNESQPPTETGDDEDVEAGDDEQYMEDDMEAIDDGNEAGVEEASG</sequence>
<feature type="non-terminal residue" evidence="2">
    <location>
        <position position="63"/>
    </location>
</feature>
<evidence type="ECO:0000313" key="2">
    <source>
        <dbReference type="EMBL" id="OTF75572.1"/>
    </source>
</evidence>
<dbReference type="AlphaFoldDB" id="A0A1Y3B415"/>
<keyword evidence="3" id="KW-1185">Reference proteome</keyword>
<comment type="caution">
    <text evidence="2">The sequence shown here is derived from an EMBL/GenBank/DDBJ whole genome shotgun (WGS) entry which is preliminary data.</text>
</comment>
<accession>A0A1Y3B415</accession>